<comment type="subcellular location">
    <subcellularLocation>
        <location evidence="2">Membrane</location>
    </subcellularLocation>
</comment>
<reference evidence="15" key="1">
    <citation type="submission" date="2020-10" db="EMBL/GenBank/DDBJ databases">
        <authorList>
            <person name="Abbas A."/>
            <person name="Razzaq R."/>
            <person name="Waqas M."/>
            <person name="Abbas N."/>
            <person name="Nielsen T.K."/>
            <person name="Hansen L.H."/>
            <person name="Hussain S."/>
            <person name="Shahid M."/>
        </authorList>
    </citation>
    <scope>NUCLEOTIDE SEQUENCE</scope>
    <source>
        <strain evidence="15">S14</strain>
    </source>
</reference>
<evidence type="ECO:0000256" key="12">
    <source>
        <dbReference type="SAM" id="Phobius"/>
    </source>
</evidence>
<evidence type="ECO:0000259" key="14">
    <source>
        <dbReference type="PROSITE" id="PS50885"/>
    </source>
</evidence>
<dbReference type="InterPro" id="IPR003660">
    <property type="entry name" value="HAMP_dom"/>
</dbReference>
<dbReference type="Pfam" id="PF00512">
    <property type="entry name" value="HisKA"/>
    <property type="match status" value="1"/>
</dbReference>
<dbReference type="InterPro" id="IPR025908">
    <property type="entry name" value="Sensor_TM1"/>
</dbReference>
<dbReference type="Gene3D" id="1.10.287.130">
    <property type="match status" value="1"/>
</dbReference>
<dbReference type="PROSITE" id="PS50885">
    <property type="entry name" value="HAMP"/>
    <property type="match status" value="1"/>
</dbReference>
<name>A0ABU1DFC6_9HYPH</name>
<dbReference type="Pfam" id="PF13756">
    <property type="entry name" value="Stimulus_sens_1"/>
    <property type="match status" value="1"/>
</dbReference>
<evidence type="ECO:0000256" key="5">
    <source>
        <dbReference type="ARBA" id="ARBA00022679"/>
    </source>
</evidence>
<dbReference type="SUPFAM" id="SSF55874">
    <property type="entry name" value="ATPase domain of HSP90 chaperone/DNA topoisomerase II/histidine kinase"/>
    <property type="match status" value="1"/>
</dbReference>
<dbReference type="InterPro" id="IPR036097">
    <property type="entry name" value="HisK_dim/P_sf"/>
</dbReference>
<evidence type="ECO:0000259" key="13">
    <source>
        <dbReference type="PROSITE" id="PS50109"/>
    </source>
</evidence>
<dbReference type="Pfam" id="PF13755">
    <property type="entry name" value="Sensor_TM1"/>
    <property type="match status" value="1"/>
</dbReference>
<evidence type="ECO:0000256" key="2">
    <source>
        <dbReference type="ARBA" id="ARBA00004370"/>
    </source>
</evidence>
<dbReference type="InterPro" id="IPR005467">
    <property type="entry name" value="His_kinase_dom"/>
</dbReference>
<keyword evidence="4" id="KW-0597">Phosphoprotein</keyword>
<feature type="domain" description="HAMP" evidence="14">
    <location>
        <begin position="301"/>
        <end position="356"/>
    </location>
</feature>
<dbReference type="PRINTS" id="PR00344">
    <property type="entry name" value="BCTRLSENSOR"/>
</dbReference>
<evidence type="ECO:0000313" key="16">
    <source>
        <dbReference type="Proteomes" id="UP001181622"/>
    </source>
</evidence>
<dbReference type="CDD" id="cd06225">
    <property type="entry name" value="HAMP"/>
    <property type="match status" value="1"/>
</dbReference>
<keyword evidence="10 12" id="KW-0472">Membrane</keyword>
<dbReference type="InterPro" id="IPR003661">
    <property type="entry name" value="HisK_dim/P_dom"/>
</dbReference>
<evidence type="ECO:0000256" key="7">
    <source>
        <dbReference type="ARBA" id="ARBA00022777"/>
    </source>
</evidence>
<accession>A0ABU1DFC6</accession>
<keyword evidence="8 12" id="KW-1133">Transmembrane helix</keyword>
<evidence type="ECO:0000256" key="11">
    <source>
        <dbReference type="SAM" id="MobiDB-lite"/>
    </source>
</evidence>
<evidence type="ECO:0000256" key="8">
    <source>
        <dbReference type="ARBA" id="ARBA00022989"/>
    </source>
</evidence>
<feature type="transmembrane region" description="Helical" evidence="12">
    <location>
        <begin position="48"/>
        <end position="67"/>
    </location>
</feature>
<keyword evidence="6 12" id="KW-0812">Transmembrane</keyword>
<gene>
    <name evidence="15" type="ORF">IHQ68_08770</name>
</gene>
<keyword evidence="9" id="KW-0902">Two-component regulatory system</keyword>
<dbReference type="SMART" id="SM00387">
    <property type="entry name" value="HATPase_c"/>
    <property type="match status" value="1"/>
</dbReference>
<evidence type="ECO:0000256" key="6">
    <source>
        <dbReference type="ARBA" id="ARBA00022692"/>
    </source>
</evidence>
<dbReference type="SUPFAM" id="SSF47384">
    <property type="entry name" value="Homodimeric domain of signal transducing histidine kinase"/>
    <property type="match status" value="1"/>
</dbReference>
<evidence type="ECO:0000256" key="9">
    <source>
        <dbReference type="ARBA" id="ARBA00023012"/>
    </source>
</evidence>
<dbReference type="PANTHER" id="PTHR45436">
    <property type="entry name" value="SENSOR HISTIDINE KINASE YKOH"/>
    <property type="match status" value="1"/>
</dbReference>
<dbReference type="EC" id="2.7.13.3" evidence="3"/>
<evidence type="ECO:0000256" key="10">
    <source>
        <dbReference type="ARBA" id="ARBA00023136"/>
    </source>
</evidence>
<organism evidence="15 16">
    <name type="scientific">Chelatococcus sambhunathii</name>
    <dbReference type="NCBI Taxonomy" id="363953"/>
    <lineage>
        <taxon>Bacteria</taxon>
        <taxon>Pseudomonadati</taxon>
        <taxon>Pseudomonadota</taxon>
        <taxon>Alphaproteobacteria</taxon>
        <taxon>Hyphomicrobiales</taxon>
        <taxon>Chelatococcaceae</taxon>
        <taxon>Chelatococcus</taxon>
    </lineage>
</organism>
<dbReference type="InterPro" id="IPR003594">
    <property type="entry name" value="HATPase_dom"/>
</dbReference>
<feature type="region of interest" description="Disordered" evidence="11">
    <location>
        <begin position="1"/>
        <end position="26"/>
    </location>
</feature>
<dbReference type="InterPro" id="IPR050428">
    <property type="entry name" value="TCS_sensor_his_kinase"/>
</dbReference>
<dbReference type="InterPro" id="IPR036890">
    <property type="entry name" value="HATPase_C_sf"/>
</dbReference>
<dbReference type="PANTHER" id="PTHR45436:SF5">
    <property type="entry name" value="SENSOR HISTIDINE KINASE TRCS"/>
    <property type="match status" value="1"/>
</dbReference>
<dbReference type="PROSITE" id="PS50109">
    <property type="entry name" value="HIS_KIN"/>
    <property type="match status" value="1"/>
</dbReference>
<keyword evidence="5" id="KW-0808">Transferase</keyword>
<dbReference type="SMART" id="SM00388">
    <property type="entry name" value="HisKA"/>
    <property type="match status" value="1"/>
</dbReference>
<evidence type="ECO:0000313" key="15">
    <source>
        <dbReference type="EMBL" id="MDR4306709.1"/>
    </source>
</evidence>
<dbReference type="SMART" id="SM00304">
    <property type="entry name" value="HAMP"/>
    <property type="match status" value="1"/>
</dbReference>
<proteinExistence type="predicted"/>
<dbReference type="Gene3D" id="3.30.565.10">
    <property type="entry name" value="Histidine kinase-like ATPase, C-terminal domain"/>
    <property type="match status" value="1"/>
</dbReference>
<dbReference type="GO" id="GO:0016301">
    <property type="term" value="F:kinase activity"/>
    <property type="evidence" value="ECO:0007669"/>
    <property type="project" value="UniProtKB-KW"/>
</dbReference>
<protein>
    <recommendedName>
        <fullName evidence="3">histidine kinase</fullName>
        <ecNumber evidence="3">2.7.13.3</ecNumber>
    </recommendedName>
</protein>
<comment type="catalytic activity">
    <reaction evidence="1">
        <text>ATP + protein L-histidine = ADP + protein N-phospho-L-histidine.</text>
        <dbReference type="EC" id="2.7.13.3"/>
    </reaction>
</comment>
<dbReference type="RefSeq" id="WP_309390831.1">
    <property type="nucleotide sequence ID" value="NZ_JADBEO010000015.1"/>
</dbReference>
<feature type="compositionally biased region" description="Basic and acidic residues" evidence="11">
    <location>
        <begin position="1"/>
        <end position="10"/>
    </location>
</feature>
<dbReference type="Pfam" id="PF00672">
    <property type="entry name" value="HAMP"/>
    <property type="match status" value="1"/>
</dbReference>
<feature type="transmembrane region" description="Helical" evidence="12">
    <location>
        <begin position="280"/>
        <end position="300"/>
    </location>
</feature>
<sequence length="592" mass="64612">MSVEAERADDIVQTETDDEPRRQTLGERARNAFGALKTLGFSSLTRRIVVLNLVGLVVLVSGILFLNQFRAGLIDARVQSLLIQGEIIAGAIASSATVETNQLYVDPDKLLALQLGQTVAPNDDQLQSLEFPINPERVAPVLRRLVTPTRTRARIYDRDGALLLDSRSLYARGDILRFDLPPPHRDPSLIERIGATLKSYLRRTDLPLYAELGGQNGRGYPEVAKALSGTPESIVRVNDSGEIIVSVAVPIQRFRAVTGVLLLSTQGGDIDAIVTAERMGILRVFLVAALVMLLLSLLLASTIAGPVRKLADGAERVRRRVTHRAEIPDFTNRTDEIGHLSGALRDMTSALYARIEGIERFAADVAHEQKNPLTSLRSAVETMPLAKSDESRARLLDVIQHDVRRLDRLISDISDASRLDAELQRQDAEPVDVVKLLTTVIEMQNGAPRDNGVTVSLTVSDAAQGRDAYLVLGHDSRLAQVITNLIDNARSFSPPGSVVKVSCRRTKKFVDVVVDDVGPGIRPDAVKKIFDRFYTDRPDQGFGQNSGLGLSISKQIVDAHGGRISAENRMKDGEPEVVAGARFVVRLPAALL</sequence>
<dbReference type="EMBL" id="JADBEO010000015">
    <property type="protein sequence ID" value="MDR4306709.1"/>
    <property type="molecule type" value="Genomic_DNA"/>
</dbReference>
<dbReference type="Proteomes" id="UP001181622">
    <property type="component" value="Unassembled WGS sequence"/>
</dbReference>
<feature type="domain" description="Histidine kinase" evidence="13">
    <location>
        <begin position="364"/>
        <end position="591"/>
    </location>
</feature>
<dbReference type="CDD" id="cd00082">
    <property type="entry name" value="HisKA"/>
    <property type="match status" value="1"/>
</dbReference>
<dbReference type="Pfam" id="PF02518">
    <property type="entry name" value="HATPase_c"/>
    <property type="match status" value="1"/>
</dbReference>
<dbReference type="InterPro" id="IPR025919">
    <property type="entry name" value="Stimulus_sens_dom"/>
</dbReference>
<dbReference type="InterPro" id="IPR004358">
    <property type="entry name" value="Sig_transdc_His_kin-like_C"/>
</dbReference>
<evidence type="ECO:0000256" key="3">
    <source>
        <dbReference type="ARBA" id="ARBA00012438"/>
    </source>
</evidence>
<comment type="caution">
    <text evidence="15">The sequence shown here is derived from an EMBL/GenBank/DDBJ whole genome shotgun (WGS) entry which is preliminary data.</text>
</comment>
<keyword evidence="7 15" id="KW-0418">Kinase</keyword>
<dbReference type="Gene3D" id="6.10.340.10">
    <property type="match status" value="1"/>
</dbReference>
<evidence type="ECO:0000256" key="4">
    <source>
        <dbReference type="ARBA" id="ARBA00022553"/>
    </source>
</evidence>
<evidence type="ECO:0000256" key="1">
    <source>
        <dbReference type="ARBA" id="ARBA00000085"/>
    </source>
</evidence>
<keyword evidence="16" id="KW-1185">Reference proteome</keyword>